<dbReference type="AlphaFoldDB" id="A0A225M2Q6"/>
<evidence type="ECO:0000313" key="2">
    <source>
        <dbReference type="Proteomes" id="UP000214603"/>
    </source>
</evidence>
<accession>A0A225M2Q6</accession>
<name>A0A225M2Q6_9BURK</name>
<organism evidence="1 2">
    <name type="scientific">Candidimonas nitroreducens</name>
    <dbReference type="NCBI Taxonomy" id="683354"/>
    <lineage>
        <taxon>Bacteria</taxon>
        <taxon>Pseudomonadati</taxon>
        <taxon>Pseudomonadota</taxon>
        <taxon>Betaproteobacteria</taxon>
        <taxon>Burkholderiales</taxon>
        <taxon>Alcaligenaceae</taxon>
        <taxon>Candidimonas</taxon>
    </lineage>
</organism>
<sequence length="93" mass="9921">MNDIVDTFLAQALKIAAQYEGGQVAFADLTGLVDEFAATLAEQLSDLPESQRPSVTSALESRLEGGIKELAPDSRAAQALGELLQSLNRTPIY</sequence>
<reference evidence="2" key="1">
    <citation type="submission" date="2017-06" db="EMBL/GenBank/DDBJ databases">
        <title>Herbaspirillum phytohormonus sp. nov., isolated from the root nodule of Robinia pseudoacacia in lead-zinc mine.</title>
        <authorList>
            <person name="Fan M."/>
            <person name="Lin Y."/>
        </authorList>
    </citation>
    <scope>NUCLEOTIDE SEQUENCE [LARGE SCALE GENOMIC DNA]</scope>
    <source>
        <strain evidence="2">SC-089</strain>
    </source>
</reference>
<dbReference type="EMBL" id="NJIH01000012">
    <property type="protein sequence ID" value="OWT55624.1"/>
    <property type="molecule type" value="Genomic_DNA"/>
</dbReference>
<dbReference type="RefSeq" id="WP_088605197.1">
    <property type="nucleotide sequence ID" value="NZ_NJIH01000012.1"/>
</dbReference>
<proteinExistence type="predicted"/>
<evidence type="ECO:0000313" key="1">
    <source>
        <dbReference type="EMBL" id="OWT55624.1"/>
    </source>
</evidence>
<dbReference type="OrthoDB" id="8687836at2"/>
<dbReference type="Proteomes" id="UP000214603">
    <property type="component" value="Unassembled WGS sequence"/>
</dbReference>
<keyword evidence="2" id="KW-1185">Reference proteome</keyword>
<comment type="caution">
    <text evidence="1">The sequence shown here is derived from an EMBL/GenBank/DDBJ whole genome shotgun (WGS) entry which is preliminary data.</text>
</comment>
<protein>
    <submittedName>
        <fullName evidence="1">Uncharacterized protein</fullName>
    </submittedName>
</protein>
<gene>
    <name evidence="1" type="ORF">CEY11_20045</name>
</gene>